<comment type="caution">
    <text evidence="2">The sequence shown here is derived from an EMBL/GenBank/DDBJ whole genome shotgun (WGS) entry which is preliminary data.</text>
</comment>
<keyword evidence="3" id="KW-1185">Reference proteome</keyword>
<evidence type="ECO:0000313" key="3">
    <source>
        <dbReference type="Proteomes" id="UP000886595"/>
    </source>
</evidence>
<dbReference type="PANTHER" id="PTHR31293:SF22">
    <property type="entry name" value="BNAC06G06520D PROTEIN"/>
    <property type="match status" value="1"/>
</dbReference>
<dbReference type="Gene3D" id="1.20.1280.50">
    <property type="match status" value="1"/>
</dbReference>
<dbReference type="InterPro" id="IPR036047">
    <property type="entry name" value="F-box-like_dom_sf"/>
</dbReference>
<dbReference type="Pfam" id="PF00646">
    <property type="entry name" value="F-box"/>
    <property type="match status" value="1"/>
</dbReference>
<evidence type="ECO:0000313" key="2">
    <source>
        <dbReference type="EMBL" id="KAG2258706.1"/>
    </source>
</evidence>
<protein>
    <recommendedName>
        <fullName evidence="1">F-box domain-containing protein</fullName>
    </recommendedName>
</protein>
<dbReference type="OrthoDB" id="1029782at2759"/>
<dbReference type="InterPro" id="IPR001810">
    <property type="entry name" value="F-box_dom"/>
</dbReference>
<sequence>MGSRDLISCLPREVLGEILSLLPTKLAASTSLLSKKWRCLFALVHSLDFDGTVLLQPPPEEGRDEIKESFRNFVDRTLALQCGCGSRIKKFSLTYLVTNNSDVVDERRWISSVVERGVLEVDVTLRPRWRGPVHTDEVHGNCFLPYHLFRSKTLVKLRLGTDTIVGKLPPDISDVLLPGCPMLEELTVVHKTDFYPNYRISSQTIKKLTVFYCYDFGIDDGSRISFDAPSVVSLNYADYALSEYPLVNLGSLVKAKLDISYSKTNIKRPDLSGLLVGISNVETLHLSPDSTDLISRCVKHGLVLPVFNNLVTLSFGSKTNGLDSYTGDVTIGLFQVKELHVVGYRGTAKELQHLKSLLAGTECIPKMQVEFPQDVVVDDAKMIQTRRDLFILVGVVSTDVAYFE</sequence>
<dbReference type="SUPFAM" id="SSF81383">
    <property type="entry name" value="F-box domain"/>
    <property type="match status" value="1"/>
</dbReference>
<dbReference type="SUPFAM" id="SSF52047">
    <property type="entry name" value="RNI-like"/>
    <property type="match status" value="1"/>
</dbReference>
<dbReference type="InterPro" id="IPR055294">
    <property type="entry name" value="FBL60-like"/>
</dbReference>
<organism evidence="2 3">
    <name type="scientific">Brassica carinata</name>
    <name type="common">Ethiopian mustard</name>
    <name type="synonym">Abyssinian cabbage</name>
    <dbReference type="NCBI Taxonomy" id="52824"/>
    <lineage>
        <taxon>Eukaryota</taxon>
        <taxon>Viridiplantae</taxon>
        <taxon>Streptophyta</taxon>
        <taxon>Embryophyta</taxon>
        <taxon>Tracheophyta</taxon>
        <taxon>Spermatophyta</taxon>
        <taxon>Magnoliopsida</taxon>
        <taxon>eudicotyledons</taxon>
        <taxon>Gunneridae</taxon>
        <taxon>Pentapetalae</taxon>
        <taxon>rosids</taxon>
        <taxon>malvids</taxon>
        <taxon>Brassicales</taxon>
        <taxon>Brassicaceae</taxon>
        <taxon>Brassiceae</taxon>
        <taxon>Brassica</taxon>
    </lineage>
</organism>
<dbReference type="PANTHER" id="PTHR31293">
    <property type="entry name" value="RNI-LIKE SUPERFAMILY PROTEIN"/>
    <property type="match status" value="1"/>
</dbReference>
<dbReference type="CDD" id="cd22160">
    <property type="entry name" value="F-box_AtFBL13-like"/>
    <property type="match status" value="1"/>
</dbReference>
<dbReference type="EMBL" id="JAAMPC010000015">
    <property type="protein sequence ID" value="KAG2258706.1"/>
    <property type="molecule type" value="Genomic_DNA"/>
</dbReference>
<gene>
    <name evidence="2" type="ORF">Bca52824_078000</name>
</gene>
<name>A0A8X7TZA3_BRACI</name>
<feature type="domain" description="F-box" evidence="1">
    <location>
        <begin position="7"/>
        <end position="42"/>
    </location>
</feature>
<proteinExistence type="predicted"/>
<reference evidence="2 3" key="1">
    <citation type="submission" date="2020-02" db="EMBL/GenBank/DDBJ databases">
        <authorList>
            <person name="Ma Q."/>
            <person name="Huang Y."/>
            <person name="Song X."/>
            <person name="Pei D."/>
        </authorList>
    </citation>
    <scope>NUCLEOTIDE SEQUENCE [LARGE SCALE GENOMIC DNA]</scope>
    <source>
        <strain evidence="2">Sxm20200214</strain>
        <tissue evidence="2">Leaf</tissue>
    </source>
</reference>
<dbReference type="Proteomes" id="UP000886595">
    <property type="component" value="Unassembled WGS sequence"/>
</dbReference>
<dbReference type="AlphaFoldDB" id="A0A8X7TZA3"/>
<evidence type="ECO:0000259" key="1">
    <source>
        <dbReference type="Pfam" id="PF00646"/>
    </source>
</evidence>
<accession>A0A8X7TZA3</accession>
<dbReference type="InterPro" id="IPR053781">
    <property type="entry name" value="F-box_AtFBL13-like"/>
</dbReference>